<evidence type="ECO:0000313" key="1">
    <source>
        <dbReference type="EMBL" id="RIA55039.1"/>
    </source>
</evidence>
<gene>
    <name evidence="1" type="ORF">BXY53_0091</name>
</gene>
<dbReference type="OrthoDB" id="5905861at2"/>
<dbReference type="AlphaFoldDB" id="A0A397Q3Q5"/>
<reference evidence="1 2" key="1">
    <citation type="submission" date="2018-08" db="EMBL/GenBank/DDBJ databases">
        <title>Genomic Encyclopedia of Archaeal and Bacterial Type Strains, Phase II (KMG-II): from individual species to whole genera.</title>
        <authorList>
            <person name="Goeker M."/>
        </authorList>
    </citation>
    <scope>NUCLEOTIDE SEQUENCE [LARGE SCALE GENOMIC DNA]</scope>
    <source>
        <strain evidence="1 2">DSM 5002</strain>
    </source>
</reference>
<comment type="caution">
    <text evidence="1">The sequence shown here is derived from an EMBL/GenBank/DDBJ whole genome shotgun (WGS) entry which is preliminary data.</text>
</comment>
<organism evidence="1 2">
    <name type="scientific">Dichotomicrobium thermohalophilum</name>
    <dbReference type="NCBI Taxonomy" id="933063"/>
    <lineage>
        <taxon>Bacteria</taxon>
        <taxon>Pseudomonadati</taxon>
        <taxon>Pseudomonadota</taxon>
        <taxon>Alphaproteobacteria</taxon>
        <taxon>Hyphomicrobiales</taxon>
        <taxon>Hyphomicrobiaceae</taxon>
        <taxon>Dichotomicrobium</taxon>
    </lineage>
</organism>
<keyword evidence="2" id="KW-1185">Reference proteome</keyword>
<dbReference type="RefSeq" id="WP_147361457.1">
    <property type="nucleotide sequence ID" value="NZ_QXDF01000001.1"/>
</dbReference>
<evidence type="ECO:0000313" key="2">
    <source>
        <dbReference type="Proteomes" id="UP000266273"/>
    </source>
</evidence>
<sequence length="249" mass="27475">MFESAKLKVERADHHIAELESAFMRFVERNPYTLSFGKNHATGSPAVRIRFGKELPETFALIIGDSIHNLRTALDHMTWELIGRDGGAQNRNLKFPTGSDRRSFEAACKGIKTPSQNVIAVLKATEAFPTGHGEPLYSLSRLDNADKHFALTPVISAAKLSNFTISSPDGLLKTKWENCTFKRGSGALLDIRGLRQGERVELDQDTQATPDIFFGKVEGAVDGEPVFPTLRQLRHATADTIDIVSRAIT</sequence>
<accession>A0A397Q3Q5</accession>
<protein>
    <submittedName>
        <fullName evidence="1">Uncharacterized protein</fullName>
    </submittedName>
</protein>
<name>A0A397Q3Q5_9HYPH</name>
<dbReference type="Proteomes" id="UP000266273">
    <property type="component" value="Unassembled WGS sequence"/>
</dbReference>
<dbReference type="EMBL" id="QXDF01000001">
    <property type="protein sequence ID" value="RIA55039.1"/>
    <property type="molecule type" value="Genomic_DNA"/>
</dbReference>
<proteinExistence type="predicted"/>